<protein>
    <recommendedName>
        <fullName evidence="7">Palmitoyltransferase</fullName>
        <ecNumber evidence="7">2.3.1.225</ecNumber>
    </recommendedName>
</protein>
<accession>A0ABD3UEQ8</accession>
<feature type="transmembrane region" description="Helical" evidence="7">
    <location>
        <begin position="294"/>
        <end position="327"/>
    </location>
</feature>
<keyword evidence="3 7" id="KW-0812">Transmembrane</keyword>
<organism evidence="9 10">
    <name type="scientific">Sinanodonta woodiana</name>
    <name type="common">Chinese pond mussel</name>
    <name type="synonym">Anodonta woodiana</name>
    <dbReference type="NCBI Taxonomy" id="1069815"/>
    <lineage>
        <taxon>Eukaryota</taxon>
        <taxon>Metazoa</taxon>
        <taxon>Spiralia</taxon>
        <taxon>Lophotrochozoa</taxon>
        <taxon>Mollusca</taxon>
        <taxon>Bivalvia</taxon>
        <taxon>Autobranchia</taxon>
        <taxon>Heteroconchia</taxon>
        <taxon>Palaeoheterodonta</taxon>
        <taxon>Unionida</taxon>
        <taxon>Unionoidea</taxon>
        <taxon>Unionidae</taxon>
        <taxon>Unioninae</taxon>
        <taxon>Sinanodonta</taxon>
    </lineage>
</organism>
<dbReference type="Pfam" id="PF01529">
    <property type="entry name" value="DHHC"/>
    <property type="match status" value="1"/>
</dbReference>
<feature type="transmembrane region" description="Helical" evidence="7">
    <location>
        <begin position="348"/>
        <end position="369"/>
    </location>
</feature>
<dbReference type="Proteomes" id="UP001634394">
    <property type="component" value="Unassembled WGS sequence"/>
</dbReference>
<evidence type="ECO:0000256" key="3">
    <source>
        <dbReference type="ARBA" id="ARBA00022692"/>
    </source>
</evidence>
<evidence type="ECO:0000256" key="1">
    <source>
        <dbReference type="ARBA" id="ARBA00004141"/>
    </source>
</evidence>
<dbReference type="PANTHER" id="PTHR12246">
    <property type="entry name" value="PALMITOYLTRANSFERASE ZDHHC16"/>
    <property type="match status" value="1"/>
</dbReference>
<keyword evidence="4 7" id="KW-1133">Transmembrane helix</keyword>
<feature type="transmembrane region" description="Helical" evidence="7">
    <location>
        <begin position="33"/>
        <end position="54"/>
    </location>
</feature>
<dbReference type="EMBL" id="JBJQND010000016">
    <property type="protein sequence ID" value="KAL3848009.1"/>
    <property type="molecule type" value="Genomic_DNA"/>
</dbReference>
<comment type="subcellular location">
    <subcellularLocation>
        <location evidence="1">Membrane</location>
        <topology evidence="1">Multi-pass membrane protein</topology>
    </subcellularLocation>
</comment>
<dbReference type="GO" id="GO:0016020">
    <property type="term" value="C:membrane"/>
    <property type="evidence" value="ECO:0007669"/>
    <property type="project" value="UniProtKB-SubCell"/>
</dbReference>
<evidence type="ECO:0000256" key="7">
    <source>
        <dbReference type="RuleBase" id="RU079119"/>
    </source>
</evidence>
<comment type="domain">
    <text evidence="7">The DHHC domain is required for palmitoyltransferase activity.</text>
</comment>
<gene>
    <name evidence="9" type="ORF">ACJMK2_018894</name>
</gene>
<sequence>MVFLTLLKRRLGFKAGEDIRLKVKVLDLLARPVYLYTIYSVWFQMVTEVLPYHYTDSVRYHVTFITVVCLEMMLNWFCVRRVESRFTPDSININGLKNDSSLYKGVRSDSSYTGDSSLFEGVRSGSSYTGDSWQDKIIFPSEKPYSFEKVALNDFCKSDENGSSNVSWDPAFQNQYLLKTNPTAPPKKSYWSWKHCEKCGVMKPPRCHHCLLCGTCVLKRDHHCYFVGKCIGLRNQRHFIVFCAWASVGTIYASAHFINYFYTFHWSELRIWDLYAPMTMIRCLLGFTSFYHTHVILTLTFLILFVIVSTGFFLSQAELIFLGITTFERKPIDGGKTKIVDTRSLKERILSVFGAYWTLNFLLPIHFLFPPMEDGVNWVHVKIVPAERKMHV</sequence>
<name>A0ABD3UEQ8_SINWO</name>
<feature type="transmembrane region" description="Helical" evidence="7">
    <location>
        <begin position="60"/>
        <end position="79"/>
    </location>
</feature>
<evidence type="ECO:0000313" key="9">
    <source>
        <dbReference type="EMBL" id="KAL3848009.1"/>
    </source>
</evidence>
<comment type="caution">
    <text evidence="9">The sequence shown here is derived from an EMBL/GenBank/DDBJ whole genome shotgun (WGS) entry which is preliminary data.</text>
</comment>
<evidence type="ECO:0000256" key="2">
    <source>
        <dbReference type="ARBA" id="ARBA00022679"/>
    </source>
</evidence>
<dbReference type="AlphaFoldDB" id="A0ABD3UEQ8"/>
<comment type="similarity">
    <text evidence="7">Belongs to the DHHC palmitoyltransferase family.</text>
</comment>
<dbReference type="InterPro" id="IPR039859">
    <property type="entry name" value="PFA4/ZDH16/20/ERF2-like"/>
</dbReference>
<dbReference type="InterPro" id="IPR001594">
    <property type="entry name" value="Palmitoyltrfase_DHHC"/>
</dbReference>
<evidence type="ECO:0000256" key="6">
    <source>
        <dbReference type="ARBA" id="ARBA00023315"/>
    </source>
</evidence>
<evidence type="ECO:0000256" key="5">
    <source>
        <dbReference type="ARBA" id="ARBA00023136"/>
    </source>
</evidence>
<evidence type="ECO:0000256" key="4">
    <source>
        <dbReference type="ARBA" id="ARBA00022989"/>
    </source>
</evidence>
<reference evidence="9 10" key="1">
    <citation type="submission" date="2024-11" db="EMBL/GenBank/DDBJ databases">
        <title>Chromosome-level genome assembly of the freshwater bivalve Anodonta woodiana.</title>
        <authorList>
            <person name="Chen X."/>
        </authorList>
    </citation>
    <scope>NUCLEOTIDE SEQUENCE [LARGE SCALE GENOMIC DNA]</scope>
    <source>
        <strain evidence="9">MN2024</strain>
        <tissue evidence="9">Gills</tissue>
    </source>
</reference>
<keyword evidence="2 7" id="KW-0808">Transferase</keyword>
<keyword evidence="5 7" id="KW-0472">Membrane</keyword>
<proteinExistence type="inferred from homology"/>
<keyword evidence="10" id="KW-1185">Reference proteome</keyword>
<feature type="domain" description="Palmitoyltransferase DHHC" evidence="8">
    <location>
        <begin position="193"/>
        <end position="329"/>
    </location>
</feature>
<dbReference type="EC" id="2.3.1.225" evidence="7"/>
<dbReference type="PROSITE" id="PS50216">
    <property type="entry name" value="DHHC"/>
    <property type="match status" value="1"/>
</dbReference>
<evidence type="ECO:0000313" key="10">
    <source>
        <dbReference type="Proteomes" id="UP001634394"/>
    </source>
</evidence>
<feature type="transmembrane region" description="Helical" evidence="7">
    <location>
        <begin position="239"/>
        <end position="262"/>
    </location>
</feature>
<dbReference type="GO" id="GO:0019706">
    <property type="term" value="F:protein-cysteine S-palmitoyltransferase activity"/>
    <property type="evidence" value="ECO:0007669"/>
    <property type="project" value="UniProtKB-EC"/>
</dbReference>
<keyword evidence="6 7" id="KW-0012">Acyltransferase</keyword>
<comment type="catalytic activity">
    <reaction evidence="7">
        <text>L-cysteinyl-[protein] + hexadecanoyl-CoA = S-hexadecanoyl-L-cysteinyl-[protein] + CoA</text>
        <dbReference type="Rhea" id="RHEA:36683"/>
        <dbReference type="Rhea" id="RHEA-COMP:10131"/>
        <dbReference type="Rhea" id="RHEA-COMP:11032"/>
        <dbReference type="ChEBI" id="CHEBI:29950"/>
        <dbReference type="ChEBI" id="CHEBI:57287"/>
        <dbReference type="ChEBI" id="CHEBI:57379"/>
        <dbReference type="ChEBI" id="CHEBI:74151"/>
        <dbReference type="EC" id="2.3.1.225"/>
    </reaction>
</comment>
<evidence type="ECO:0000259" key="8">
    <source>
        <dbReference type="Pfam" id="PF01529"/>
    </source>
</evidence>